<keyword evidence="3" id="KW-0645">Protease</keyword>
<proteinExistence type="inferred from homology"/>
<feature type="transmembrane region" description="Helical" evidence="3">
    <location>
        <begin position="137"/>
        <end position="163"/>
    </location>
</feature>
<evidence type="ECO:0000256" key="1">
    <source>
        <dbReference type="ARBA" id="ARBA00004401"/>
    </source>
</evidence>
<comment type="catalytic activity">
    <reaction evidence="3">
        <text>Cleavage of hydrophobic, N-terminal signal or leader sequences from secreted and periplasmic proteins.</text>
        <dbReference type="EC" id="3.4.21.89"/>
    </reaction>
</comment>
<accession>A0A2M8LPS3</accession>
<dbReference type="PRINTS" id="PR00727">
    <property type="entry name" value="LEADERPTASE"/>
</dbReference>
<comment type="caution">
    <text evidence="5">The sequence shown here is derived from an EMBL/GenBank/DDBJ whole genome shotgun (WGS) entry which is preliminary data.</text>
</comment>
<dbReference type="PANTHER" id="PTHR43390">
    <property type="entry name" value="SIGNAL PEPTIDASE I"/>
    <property type="match status" value="1"/>
</dbReference>
<gene>
    <name evidence="5" type="primary">lepB</name>
    <name evidence="5" type="ORF">CUT44_32425</name>
</gene>
<organism evidence="5 6">
    <name type="scientific">Streptomyces carminius</name>
    <dbReference type="NCBI Taxonomy" id="2665496"/>
    <lineage>
        <taxon>Bacteria</taxon>
        <taxon>Bacillati</taxon>
        <taxon>Actinomycetota</taxon>
        <taxon>Actinomycetes</taxon>
        <taxon>Kitasatosporales</taxon>
        <taxon>Streptomycetaceae</taxon>
        <taxon>Streptomyces</taxon>
    </lineage>
</organism>
<dbReference type="GO" id="GO:0009003">
    <property type="term" value="F:signal peptidase activity"/>
    <property type="evidence" value="ECO:0007669"/>
    <property type="project" value="UniProtKB-EC"/>
</dbReference>
<dbReference type="Gene3D" id="2.10.109.10">
    <property type="entry name" value="Umud Fragment, subunit A"/>
    <property type="match status" value="1"/>
</dbReference>
<keyword evidence="3" id="KW-1133">Transmembrane helix</keyword>
<dbReference type="NCBIfam" id="TIGR02227">
    <property type="entry name" value="sigpep_I_bact"/>
    <property type="match status" value="1"/>
</dbReference>
<sequence>MEPTYRAGERIGAERIDGSEARPGDVVLFQDLAWRPDGSLVMGRVVATGGDRVTCCEGNRISVDGRPLDEPYVRGGDPVGVPGLEFDVRVPDGQLFLAGDDRADSFDSRLRATGDRPGTVPATAVRGRALESPAVPLLLLSGVLGGGVLTVTGLALGTAALIVRRRAQDPPAAPYGHLPVAV</sequence>
<keyword evidence="3" id="KW-0472">Membrane</keyword>
<dbReference type="InterPro" id="IPR019533">
    <property type="entry name" value="Peptidase_S26"/>
</dbReference>
<name>A0A2M8LPS3_9ACTN</name>
<dbReference type="SUPFAM" id="SSF51306">
    <property type="entry name" value="LexA/Signal peptidase"/>
    <property type="match status" value="1"/>
</dbReference>
<dbReference type="AlphaFoldDB" id="A0A2M8LPS3"/>
<dbReference type="Proteomes" id="UP000230407">
    <property type="component" value="Unassembled WGS sequence"/>
</dbReference>
<evidence type="ECO:0000313" key="6">
    <source>
        <dbReference type="Proteomes" id="UP000230407"/>
    </source>
</evidence>
<dbReference type="GO" id="GO:0005886">
    <property type="term" value="C:plasma membrane"/>
    <property type="evidence" value="ECO:0007669"/>
    <property type="project" value="UniProtKB-SubCell"/>
</dbReference>
<dbReference type="EMBL" id="PGGW01000071">
    <property type="protein sequence ID" value="PJE93951.1"/>
    <property type="molecule type" value="Genomic_DNA"/>
</dbReference>
<evidence type="ECO:0000259" key="4">
    <source>
        <dbReference type="Pfam" id="PF10502"/>
    </source>
</evidence>
<dbReference type="GO" id="GO:0004252">
    <property type="term" value="F:serine-type endopeptidase activity"/>
    <property type="evidence" value="ECO:0007669"/>
    <property type="project" value="InterPro"/>
</dbReference>
<keyword evidence="3" id="KW-0378">Hydrolase</keyword>
<protein>
    <recommendedName>
        <fullName evidence="3">Signal peptidase I</fullName>
        <ecNumber evidence="3">3.4.21.89</ecNumber>
    </recommendedName>
</protein>
<comment type="similarity">
    <text evidence="2 3">Belongs to the peptidase S26 family.</text>
</comment>
<evidence type="ECO:0000313" key="5">
    <source>
        <dbReference type="EMBL" id="PJE93951.1"/>
    </source>
</evidence>
<evidence type="ECO:0000256" key="3">
    <source>
        <dbReference type="RuleBase" id="RU362042"/>
    </source>
</evidence>
<keyword evidence="3" id="KW-0812">Transmembrane</keyword>
<dbReference type="EC" id="3.4.21.89" evidence="3"/>
<evidence type="ECO:0000256" key="2">
    <source>
        <dbReference type="ARBA" id="ARBA00009370"/>
    </source>
</evidence>
<reference evidence="5 6" key="1">
    <citation type="submission" date="2017-11" db="EMBL/GenBank/DDBJ databases">
        <title>Streptomyces carmine sp. nov., a novel actinomycete isolated from Sophora alopecuroides in Xinjiang, China.</title>
        <authorList>
            <person name="Wang Y."/>
            <person name="Luo X."/>
            <person name="Wan C."/>
            <person name="Zhang L."/>
        </authorList>
    </citation>
    <scope>NUCLEOTIDE SEQUENCE [LARGE SCALE GENOMIC DNA]</scope>
    <source>
        <strain evidence="5 6">TRM SA0054</strain>
    </source>
</reference>
<dbReference type="InterPro" id="IPR000223">
    <property type="entry name" value="Pept_S26A_signal_pept_1"/>
</dbReference>
<feature type="domain" description="Peptidase S26" evidence="4">
    <location>
        <begin position="1"/>
        <end position="129"/>
    </location>
</feature>
<comment type="subcellular location">
    <subcellularLocation>
        <location evidence="1">Cell membrane</location>
        <topology evidence="1">Single-pass type II membrane protein</topology>
    </subcellularLocation>
    <subcellularLocation>
        <location evidence="3">Membrane</location>
        <topology evidence="3">Single-pass type II membrane protein</topology>
    </subcellularLocation>
</comment>
<dbReference type="PANTHER" id="PTHR43390:SF1">
    <property type="entry name" value="CHLOROPLAST PROCESSING PEPTIDASE"/>
    <property type="match status" value="1"/>
</dbReference>
<dbReference type="InterPro" id="IPR036286">
    <property type="entry name" value="LexA/Signal_pep-like_sf"/>
</dbReference>
<dbReference type="GO" id="GO:0006465">
    <property type="term" value="P:signal peptide processing"/>
    <property type="evidence" value="ECO:0007669"/>
    <property type="project" value="InterPro"/>
</dbReference>
<keyword evidence="6" id="KW-1185">Reference proteome</keyword>
<dbReference type="Pfam" id="PF10502">
    <property type="entry name" value="Peptidase_S26"/>
    <property type="match status" value="1"/>
</dbReference>